<dbReference type="OrthoDB" id="5314997at2759"/>
<dbReference type="Proteomes" id="UP000240883">
    <property type="component" value="Unassembled WGS sequence"/>
</dbReference>
<evidence type="ECO:0000313" key="1">
    <source>
        <dbReference type="EMBL" id="PSN70644.1"/>
    </source>
</evidence>
<accession>A0A2T2NYZ5</accession>
<gene>
    <name evidence="1" type="ORF">BS50DRAFT_659354</name>
</gene>
<name>A0A2T2NYZ5_CORCC</name>
<proteinExistence type="predicted"/>
<protein>
    <recommendedName>
        <fullName evidence="3">F-box domain-containing protein</fullName>
    </recommendedName>
</protein>
<sequence>MNILEEHVSDTSTEHLIGDRSFENMALQEPTEKSFKFLDLPKELRLMVYENIPNIIQHYKVEYINRETLTLVSLIQPTIMLSTCRQINDEAAAIVKKTAMNAASVPKARIIIRSKRLSEFGRFIFPLRIICRLVHYLREFPKASIDSFAKLLVYHGQVMEIISQPQVLEFVERAALSTLNHADDFNVWVVSPRPHSWQQSSWGVCRSLNVMDGPQFRKMFVRGLEAEFVGSHDWTSGDISLAYFNPQILETPHKEEDWIEREWL</sequence>
<reference evidence="1 2" key="1">
    <citation type="journal article" date="2018" name="Front. Microbiol.">
        <title>Genome-Wide Analysis of Corynespora cassiicola Leaf Fall Disease Putative Effectors.</title>
        <authorList>
            <person name="Lopez D."/>
            <person name="Ribeiro S."/>
            <person name="Label P."/>
            <person name="Fumanal B."/>
            <person name="Venisse J.S."/>
            <person name="Kohler A."/>
            <person name="de Oliveira R.R."/>
            <person name="Labutti K."/>
            <person name="Lipzen A."/>
            <person name="Lail K."/>
            <person name="Bauer D."/>
            <person name="Ohm R.A."/>
            <person name="Barry K.W."/>
            <person name="Spatafora J."/>
            <person name="Grigoriev I.V."/>
            <person name="Martin F.M."/>
            <person name="Pujade-Renaud V."/>
        </authorList>
    </citation>
    <scope>NUCLEOTIDE SEQUENCE [LARGE SCALE GENOMIC DNA]</scope>
    <source>
        <strain evidence="1 2">Philippines</strain>
    </source>
</reference>
<keyword evidence="2" id="KW-1185">Reference proteome</keyword>
<organism evidence="1 2">
    <name type="scientific">Corynespora cassiicola Philippines</name>
    <dbReference type="NCBI Taxonomy" id="1448308"/>
    <lineage>
        <taxon>Eukaryota</taxon>
        <taxon>Fungi</taxon>
        <taxon>Dikarya</taxon>
        <taxon>Ascomycota</taxon>
        <taxon>Pezizomycotina</taxon>
        <taxon>Dothideomycetes</taxon>
        <taxon>Pleosporomycetidae</taxon>
        <taxon>Pleosporales</taxon>
        <taxon>Corynesporascaceae</taxon>
        <taxon>Corynespora</taxon>
    </lineage>
</organism>
<evidence type="ECO:0000313" key="2">
    <source>
        <dbReference type="Proteomes" id="UP000240883"/>
    </source>
</evidence>
<evidence type="ECO:0008006" key="3">
    <source>
        <dbReference type="Google" id="ProtNLM"/>
    </source>
</evidence>
<dbReference type="EMBL" id="KZ678131">
    <property type="protein sequence ID" value="PSN70644.1"/>
    <property type="molecule type" value="Genomic_DNA"/>
</dbReference>
<dbReference type="AlphaFoldDB" id="A0A2T2NYZ5"/>